<accession>A0A9P9KM00</accession>
<dbReference type="SUPFAM" id="SSF52540">
    <property type="entry name" value="P-loop containing nucleoside triphosphate hydrolases"/>
    <property type="match status" value="1"/>
</dbReference>
<keyword evidence="5" id="KW-1185">Reference proteome</keyword>
<organism evidence="4 5">
    <name type="scientific">Fusarium solani</name>
    <name type="common">Filamentous fungus</name>
    <dbReference type="NCBI Taxonomy" id="169388"/>
    <lineage>
        <taxon>Eukaryota</taxon>
        <taxon>Fungi</taxon>
        <taxon>Dikarya</taxon>
        <taxon>Ascomycota</taxon>
        <taxon>Pezizomycotina</taxon>
        <taxon>Sordariomycetes</taxon>
        <taxon>Hypocreomycetidae</taxon>
        <taxon>Hypocreales</taxon>
        <taxon>Nectriaceae</taxon>
        <taxon>Fusarium</taxon>
        <taxon>Fusarium solani species complex</taxon>
    </lineage>
</organism>
<dbReference type="OrthoDB" id="4150765at2759"/>
<evidence type="ECO:0000259" key="3">
    <source>
        <dbReference type="PROSITE" id="PS51719"/>
    </source>
</evidence>
<comment type="similarity">
    <text evidence="1">Belongs to the TRAFAC class TrmE-Era-EngA-EngB-Septin-like GTPase superfamily. Septin GTPase family.</text>
</comment>
<dbReference type="Pfam" id="PF00735">
    <property type="entry name" value="Septin"/>
    <property type="match status" value="1"/>
</dbReference>
<dbReference type="PROSITE" id="PS51719">
    <property type="entry name" value="G_SEPTIN"/>
    <property type="match status" value="1"/>
</dbReference>
<keyword evidence="1" id="KW-0547">Nucleotide-binding</keyword>
<evidence type="ECO:0000256" key="1">
    <source>
        <dbReference type="RuleBase" id="RU004560"/>
    </source>
</evidence>
<dbReference type="EMBL" id="JAGTJS010000009">
    <property type="protein sequence ID" value="KAH7258089.1"/>
    <property type="molecule type" value="Genomic_DNA"/>
</dbReference>
<evidence type="ECO:0000313" key="4">
    <source>
        <dbReference type="EMBL" id="KAH7258089.1"/>
    </source>
</evidence>
<feature type="compositionally biased region" description="Basic residues" evidence="2">
    <location>
        <begin position="49"/>
        <end position="66"/>
    </location>
</feature>
<dbReference type="InterPro" id="IPR030379">
    <property type="entry name" value="G_SEPTIN_dom"/>
</dbReference>
<reference evidence="4" key="1">
    <citation type="journal article" date="2021" name="Nat. Commun.">
        <title>Genetic determinants of endophytism in the Arabidopsis root mycobiome.</title>
        <authorList>
            <person name="Mesny F."/>
            <person name="Miyauchi S."/>
            <person name="Thiergart T."/>
            <person name="Pickel B."/>
            <person name="Atanasova L."/>
            <person name="Karlsson M."/>
            <person name="Huettel B."/>
            <person name="Barry K.W."/>
            <person name="Haridas S."/>
            <person name="Chen C."/>
            <person name="Bauer D."/>
            <person name="Andreopoulos W."/>
            <person name="Pangilinan J."/>
            <person name="LaButti K."/>
            <person name="Riley R."/>
            <person name="Lipzen A."/>
            <person name="Clum A."/>
            <person name="Drula E."/>
            <person name="Henrissat B."/>
            <person name="Kohler A."/>
            <person name="Grigoriev I.V."/>
            <person name="Martin F.M."/>
            <person name="Hacquard S."/>
        </authorList>
    </citation>
    <scope>NUCLEOTIDE SEQUENCE</scope>
    <source>
        <strain evidence="4">FSSC 5 MPI-SDFR-AT-0091</strain>
    </source>
</reference>
<dbReference type="Gene3D" id="3.40.50.300">
    <property type="entry name" value="P-loop containing nucleotide triphosphate hydrolases"/>
    <property type="match status" value="1"/>
</dbReference>
<dbReference type="PANTHER" id="PTHR18884">
    <property type="entry name" value="SEPTIN"/>
    <property type="match status" value="1"/>
</dbReference>
<protein>
    <recommendedName>
        <fullName evidence="3">Septin-type G domain-containing protein</fullName>
    </recommendedName>
</protein>
<feature type="region of interest" description="Disordered" evidence="2">
    <location>
        <begin position="1"/>
        <end position="168"/>
    </location>
</feature>
<keyword evidence="1" id="KW-0342">GTP-binding</keyword>
<gene>
    <name evidence="4" type="ORF">B0J15DRAFT_465366</name>
</gene>
<dbReference type="InterPro" id="IPR027417">
    <property type="entry name" value="P-loop_NTPase"/>
</dbReference>
<evidence type="ECO:0000313" key="5">
    <source>
        <dbReference type="Proteomes" id="UP000736672"/>
    </source>
</evidence>
<dbReference type="Proteomes" id="UP000736672">
    <property type="component" value="Unassembled WGS sequence"/>
</dbReference>
<name>A0A9P9KM00_FUSSL</name>
<dbReference type="GO" id="GO:0005525">
    <property type="term" value="F:GTP binding"/>
    <property type="evidence" value="ECO:0007669"/>
    <property type="project" value="UniProtKB-KW"/>
</dbReference>
<proteinExistence type="inferred from homology"/>
<feature type="compositionally biased region" description="Low complexity" evidence="2">
    <location>
        <begin position="122"/>
        <end position="137"/>
    </location>
</feature>
<evidence type="ECO:0000256" key="2">
    <source>
        <dbReference type="SAM" id="MobiDB-lite"/>
    </source>
</evidence>
<feature type="domain" description="Septin-type G" evidence="3">
    <location>
        <begin position="188"/>
        <end position="465"/>
    </location>
</feature>
<dbReference type="AlphaFoldDB" id="A0A9P9KM00"/>
<comment type="caution">
    <text evidence="4">The sequence shown here is derived from an EMBL/GenBank/DDBJ whole genome shotgun (WGS) entry which is preliminary data.</text>
</comment>
<feature type="region of interest" description="Disordered" evidence="2">
    <location>
        <begin position="530"/>
        <end position="565"/>
    </location>
</feature>
<sequence>MRPVLPANHPLNNQASGRSGRPDSLVCGPSTAPTSCFITSEADLDARRDRSRPRFRQQADRRKRSRSAREPSTPRRRPSPARTDKVPSSTSESEESIVEQDPLVLPSRLSTPSLIGLSRPESVLSGSSRSYSLAGPSIECPSDSLQDDASLPETDMADNQGHDTSIPQLIMPSLTVPRRRPFSEVGKSLGKLKIMVSGRNGIGKTSLIKTLVQRCEHIVHMDPIENSNAVHATETYASSRPHPWWRSDSDLTVTTRRRISTTGDVLDRNVCFVESPRHQHGASGPWRDLHYVESHLASLMSKPMADSDLLALVNSGGVPVVDALLYLIPHNGLTREDVQYIKHAQGMTNVIPVLTRADELAAEEIEHIRQRVAKQLANENIDYFSFDGPEPSDEASRVYAISTKTQTDYDTMDASVLMNSEYNPPLVPTDLSRLVDHIFSLDGSARLRHAAAIKCVKWRRDHGDSLLQSALSSGCMVSRTVPQSALRLRPFRQSQSWERLELYNWANNLRQSLHSERLYHLMEERSNSNAPAYESSLVRLTPDGNQQRRPKKRNTKTPTHQDPLGLLQIGGKLKQKGMFALEMVSSFGLIGLVLSRLIHSNWADGVCSIVGTKRMGMEVGQLNMLLPL</sequence>